<dbReference type="InterPro" id="IPR008969">
    <property type="entry name" value="CarboxyPept-like_regulatory"/>
</dbReference>
<evidence type="ECO:0000256" key="10">
    <source>
        <dbReference type="SAM" id="SignalP"/>
    </source>
</evidence>
<dbReference type="InterPro" id="IPR023997">
    <property type="entry name" value="TonB-dep_OMP_SusC/RagA_CS"/>
</dbReference>
<feature type="domain" description="TonB-dependent receptor-like beta-barrel" evidence="11">
    <location>
        <begin position="595"/>
        <end position="1104"/>
    </location>
</feature>
<dbReference type="NCBIfam" id="TIGR04056">
    <property type="entry name" value="OMP_RagA_SusC"/>
    <property type="match status" value="1"/>
</dbReference>
<dbReference type="InterPro" id="IPR012910">
    <property type="entry name" value="Plug_dom"/>
</dbReference>
<protein>
    <submittedName>
        <fullName evidence="13">SusC/RagA family TonB-linked outer membrane protein</fullName>
    </submittedName>
</protein>
<evidence type="ECO:0000256" key="1">
    <source>
        <dbReference type="ARBA" id="ARBA00004571"/>
    </source>
</evidence>
<evidence type="ECO:0000259" key="11">
    <source>
        <dbReference type="Pfam" id="PF00593"/>
    </source>
</evidence>
<evidence type="ECO:0000256" key="3">
    <source>
        <dbReference type="ARBA" id="ARBA00022452"/>
    </source>
</evidence>
<dbReference type="InterPro" id="IPR000531">
    <property type="entry name" value="Beta-barrel_TonB"/>
</dbReference>
<dbReference type="Pfam" id="PF07715">
    <property type="entry name" value="Plug"/>
    <property type="match status" value="1"/>
</dbReference>
<keyword evidence="10" id="KW-0732">Signal</keyword>
<dbReference type="InterPro" id="IPR039426">
    <property type="entry name" value="TonB-dep_rcpt-like"/>
</dbReference>
<proteinExistence type="inferred from homology"/>
<keyword evidence="5 9" id="KW-0798">TonB box</keyword>
<dbReference type="NCBIfam" id="TIGR04057">
    <property type="entry name" value="SusC_RagA_signa"/>
    <property type="match status" value="1"/>
</dbReference>
<comment type="similarity">
    <text evidence="8 9">Belongs to the TonB-dependent receptor family.</text>
</comment>
<evidence type="ECO:0000313" key="14">
    <source>
        <dbReference type="Proteomes" id="UP000297149"/>
    </source>
</evidence>
<evidence type="ECO:0000256" key="4">
    <source>
        <dbReference type="ARBA" id="ARBA00022692"/>
    </source>
</evidence>
<name>A0A4P7VZF6_9BACT</name>
<dbReference type="Gene3D" id="2.60.40.1120">
    <property type="entry name" value="Carboxypeptidase-like, regulatory domain"/>
    <property type="match status" value="1"/>
</dbReference>
<feature type="domain" description="TonB-dependent receptor plug" evidence="12">
    <location>
        <begin position="133"/>
        <end position="238"/>
    </location>
</feature>
<keyword evidence="2 8" id="KW-0813">Transport</keyword>
<evidence type="ECO:0000256" key="7">
    <source>
        <dbReference type="ARBA" id="ARBA00023237"/>
    </source>
</evidence>
<evidence type="ECO:0000256" key="9">
    <source>
        <dbReference type="RuleBase" id="RU003357"/>
    </source>
</evidence>
<dbReference type="PROSITE" id="PS52016">
    <property type="entry name" value="TONB_DEPENDENT_REC_3"/>
    <property type="match status" value="1"/>
</dbReference>
<dbReference type="Gene3D" id="2.40.170.20">
    <property type="entry name" value="TonB-dependent receptor, beta-barrel domain"/>
    <property type="match status" value="1"/>
</dbReference>
<dbReference type="SUPFAM" id="SSF49464">
    <property type="entry name" value="Carboxypeptidase regulatory domain-like"/>
    <property type="match status" value="1"/>
</dbReference>
<dbReference type="Proteomes" id="UP000297149">
    <property type="component" value="Chromosome"/>
</dbReference>
<evidence type="ECO:0000256" key="6">
    <source>
        <dbReference type="ARBA" id="ARBA00023136"/>
    </source>
</evidence>
<keyword evidence="3 8" id="KW-1134">Transmembrane beta strand</keyword>
<sequence length="1140" mass="128102">MYKPILYLLTGTMAMTLPVGVSAQAGKDNVRTSMEKIEKKTISGTIFDEDGDPLPGATVLVEDSKEGTSTDVDGNFTLMSGKKNPTLVISYVGMKTARIKVDNGGRYIRIRMQPAPNMMNEVVVTGYQNIKRESATGSYQVLTSDDLDKRSTTDLASRLEGTVPGLVMDPKKNSTDEDAFTIRGVGTFQAKSSPLIVVDGLPIEGGISTVNPYDIENITVLKDAAAASIYGARASNGVIVITTKRASQQRMTIDFNTDLTISEKQDYSNYGWASAAEMIELERYNFNAMLAEPGQAGLNSVMTDYDNNRRGNISKVMRMLLQNRKGELSDADLNATLSDWARNDYRKEYMDVHDRTQITQLYNLSMRMQGNSLSSSFNVNYSSDNMGVRNENQNSLSFKYRGDLKACKWLDLSFGVNVLNTRSKTHSLGEYGSINSFLPYESMYDADGTRRGMEAAIYTGHNAFDNPVYELKNPTFNLADEMDRNFSKRRYTNTRTFIHANFNILPGWTASGQFQYEDIFARTRTVHEADSYMMRNIYNLYTTASSVMEWVDDTSKDWWGADMDFDAWMADPEHYGMTQVAKTEAKHHVPDGGSLETYTQEAKYYTFRAQTGYRNTFAGKHFIDAVAGMEYRQTKTTSESSVMLGYDEVTQTNLNLKTDWDYINNPTTNVFGADNPVYGAPSTFKTTNILHRYYSLYVTGSYVYDNRYSVSASYRVDKTDLFGADPEFRGRPLWSVGGSWNAHNETFLRDYNWLNALKLRASYGLTGNIDPNSTSYLTATISTNSITGGKQGNLQTPPNDQLRWEKTATWNAGIDFAFLGYRLNGSLDYYHKSGSDLLTITDLDRTTGWSSLTINSGNMINRGVELQLDGVILPSHGRRSLGIRLGFNFAYNHNEVTSVSHHVNSGVEYLSSALLHEGYPINSLFSFDYTGLKEVDGLWYMGWRDHNGEEHTTSISNSEFTIDDVIYSGPATPKFTGAITPTITWNGFSLSAMFNYYGGHYMRVGNDEWSESAGGGYGYGNTFGNGAVSSSALRYWHGDTSYPANGYFQKDYKYLNYASYRNTNVVHADYLKFRNVMLSYNFDPKLCRKIGLNDIRLRFQVNNLGTWARNSRNIDPEAISGGRHIDKVPRSYTFSLFFNL</sequence>
<dbReference type="Gene3D" id="2.170.130.10">
    <property type="entry name" value="TonB-dependent receptor, plug domain"/>
    <property type="match status" value="1"/>
</dbReference>
<feature type="chain" id="PRO_5020530970" evidence="10">
    <location>
        <begin position="24"/>
        <end position="1140"/>
    </location>
</feature>
<dbReference type="AlphaFoldDB" id="A0A4P7VZF6"/>
<dbReference type="InterPro" id="IPR037066">
    <property type="entry name" value="Plug_dom_sf"/>
</dbReference>
<evidence type="ECO:0000259" key="12">
    <source>
        <dbReference type="Pfam" id="PF07715"/>
    </source>
</evidence>
<evidence type="ECO:0000256" key="5">
    <source>
        <dbReference type="ARBA" id="ARBA00023077"/>
    </source>
</evidence>
<keyword evidence="14" id="KW-1185">Reference proteome</keyword>
<accession>A0A4P7VZF6</accession>
<dbReference type="KEGG" id="ddb:E7747_00715"/>
<evidence type="ECO:0000256" key="8">
    <source>
        <dbReference type="PROSITE-ProRule" id="PRU01360"/>
    </source>
</evidence>
<evidence type="ECO:0000313" key="13">
    <source>
        <dbReference type="EMBL" id="QCD40954.1"/>
    </source>
</evidence>
<reference evidence="14" key="1">
    <citation type="submission" date="2019-02" db="EMBL/GenBank/DDBJ databases">
        <title>Isolation and identification of novel species under the genus Muribaculum.</title>
        <authorList>
            <person name="Miyake S."/>
            <person name="Ding Y."/>
            <person name="Low A."/>
            <person name="Soh M."/>
            <person name="Seedorf H."/>
        </authorList>
    </citation>
    <scope>NUCLEOTIDE SEQUENCE [LARGE SCALE GENOMIC DNA]</scope>
    <source>
        <strain evidence="14">H5</strain>
    </source>
</reference>
<keyword evidence="7 8" id="KW-0998">Cell outer membrane</keyword>
<dbReference type="Pfam" id="PF13715">
    <property type="entry name" value="CarbopepD_reg_2"/>
    <property type="match status" value="1"/>
</dbReference>
<dbReference type="InterPro" id="IPR036942">
    <property type="entry name" value="Beta-barrel_TonB_sf"/>
</dbReference>
<dbReference type="SUPFAM" id="SSF56935">
    <property type="entry name" value="Porins"/>
    <property type="match status" value="1"/>
</dbReference>
<keyword evidence="4 8" id="KW-0812">Transmembrane</keyword>
<dbReference type="Pfam" id="PF00593">
    <property type="entry name" value="TonB_dep_Rec_b-barrel"/>
    <property type="match status" value="1"/>
</dbReference>
<keyword evidence="6 8" id="KW-0472">Membrane</keyword>
<evidence type="ECO:0000256" key="2">
    <source>
        <dbReference type="ARBA" id="ARBA00022448"/>
    </source>
</evidence>
<gene>
    <name evidence="13" type="ORF">E7747_00715</name>
</gene>
<dbReference type="EMBL" id="CP039396">
    <property type="protein sequence ID" value="QCD40954.1"/>
    <property type="molecule type" value="Genomic_DNA"/>
</dbReference>
<organism evidence="13 14">
    <name type="scientific">Duncaniella dubosii</name>
    <dbReference type="NCBI Taxonomy" id="2518971"/>
    <lineage>
        <taxon>Bacteria</taxon>
        <taxon>Pseudomonadati</taxon>
        <taxon>Bacteroidota</taxon>
        <taxon>Bacteroidia</taxon>
        <taxon>Bacteroidales</taxon>
        <taxon>Muribaculaceae</taxon>
        <taxon>Duncaniella</taxon>
    </lineage>
</organism>
<dbReference type="InterPro" id="IPR023996">
    <property type="entry name" value="TonB-dep_OMP_SusC/RagA"/>
</dbReference>
<dbReference type="GO" id="GO:0009279">
    <property type="term" value="C:cell outer membrane"/>
    <property type="evidence" value="ECO:0007669"/>
    <property type="project" value="UniProtKB-SubCell"/>
</dbReference>
<dbReference type="RefSeq" id="WP_136413450.1">
    <property type="nucleotide sequence ID" value="NZ_CP039396.1"/>
</dbReference>
<feature type="signal peptide" evidence="10">
    <location>
        <begin position="1"/>
        <end position="23"/>
    </location>
</feature>
<comment type="subcellular location">
    <subcellularLocation>
        <location evidence="1 8">Cell outer membrane</location>
        <topology evidence="1 8">Multi-pass membrane protein</topology>
    </subcellularLocation>
</comment>